<dbReference type="AlphaFoldDB" id="A0A6I2MAE6"/>
<dbReference type="Proteomes" id="UP000441585">
    <property type="component" value="Unassembled WGS sequence"/>
</dbReference>
<dbReference type="CDD" id="cd06223">
    <property type="entry name" value="PRTases_typeI"/>
    <property type="match status" value="1"/>
</dbReference>
<dbReference type="PANTHER" id="PTHR47505">
    <property type="entry name" value="DNA UTILIZATION PROTEIN YHGH"/>
    <property type="match status" value="1"/>
</dbReference>
<evidence type="ECO:0000313" key="3">
    <source>
        <dbReference type="EMBL" id="MRX54324.1"/>
    </source>
</evidence>
<reference evidence="3 4" key="1">
    <citation type="submission" date="2019-11" db="EMBL/GenBank/DDBJ databases">
        <title>Bacillus idriensis genome.</title>
        <authorList>
            <person name="Konopka E.N."/>
            <person name="Newman J.D."/>
        </authorList>
    </citation>
    <scope>NUCLEOTIDE SEQUENCE [LARGE SCALE GENOMIC DNA]</scope>
    <source>
        <strain evidence="3 4">DSM 19097</strain>
    </source>
</reference>
<dbReference type="RefSeq" id="WP_154318521.1">
    <property type="nucleotide sequence ID" value="NZ_CAJGAA010000002.1"/>
</dbReference>
<evidence type="ECO:0000313" key="4">
    <source>
        <dbReference type="Proteomes" id="UP000441585"/>
    </source>
</evidence>
<organism evidence="3 4">
    <name type="scientific">Metabacillus idriensis</name>
    <dbReference type="NCBI Taxonomy" id="324768"/>
    <lineage>
        <taxon>Bacteria</taxon>
        <taxon>Bacillati</taxon>
        <taxon>Bacillota</taxon>
        <taxon>Bacilli</taxon>
        <taxon>Bacillales</taxon>
        <taxon>Bacillaceae</taxon>
        <taxon>Metabacillus</taxon>
    </lineage>
</organism>
<proteinExistence type="inferred from homology"/>
<dbReference type="Pfam" id="PF00156">
    <property type="entry name" value="Pribosyltran"/>
    <property type="match status" value="1"/>
</dbReference>
<accession>A0A6I2MAE6</accession>
<keyword evidence="4" id="KW-1185">Reference proteome</keyword>
<protein>
    <submittedName>
        <fullName evidence="3">ComF family protein</fullName>
    </submittedName>
</protein>
<dbReference type="InterPro" id="IPR029057">
    <property type="entry name" value="PRTase-like"/>
</dbReference>
<sequence length="230" mass="26242">MNNCLICHAELEKAVSWRSVFFLDEQETACCSDCSSKFSLIEGAVCPMCDRPQSDANPCYDCERWQADPVFGSVLEGNRSVYQYNEFMKEVIARYKYRGDAQLADLFSEPLRNIFSKHFSKDYLLVPIPLSKERLYERGFNQALLIADLLNAPIHEPLMRIHLEKQSKKTRTERLQTENVFFIDDATAIHGKKLLLIDDIYTTGTTIRHAAKLLIVHGAESVSSLTLVRG</sequence>
<dbReference type="Gene3D" id="3.40.50.2020">
    <property type="match status" value="1"/>
</dbReference>
<dbReference type="PANTHER" id="PTHR47505:SF1">
    <property type="entry name" value="DNA UTILIZATION PROTEIN YHGH"/>
    <property type="match status" value="1"/>
</dbReference>
<name>A0A6I2MAE6_9BACI</name>
<comment type="caution">
    <text evidence="3">The sequence shown here is derived from an EMBL/GenBank/DDBJ whole genome shotgun (WGS) entry which is preliminary data.</text>
</comment>
<dbReference type="SUPFAM" id="SSF53271">
    <property type="entry name" value="PRTase-like"/>
    <property type="match status" value="1"/>
</dbReference>
<dbReference type="EMBL" id="WKKF01000002">
    <property type="protein sequence ID" value="MRX54324.1"/>
    <property type="molecule type" value="Genomic_DNA"/>
</dbReference>
<comment type="similarity">
    <text evidence="1">Belongs to the ComF/GntX family.</text>
</comment>
<evidence type="ECO:0000259" key="2">
    <source>
        <dbReference type="Pfam" id="PF00156"/>
    </source>
</evidence>
<feature type="domain" description="Phosphoribosyltransferase" evidence="2">
    <location>
        <begin position="166"/>
        <end position="229"/>
    </location>
</feature>
<dbReference type="InterPro" id="IPR051910">
    <property type="entry name" value="ComF/GntX_DNA_util-trans"/>
</dbReference>
<evidence type="ECO:0000256" key="1">
    <source>
        <dbReference type="ARBA" id="ARBA00008007"/>
    </source>
</evidence>
<gene>
    <name evidence="3" type="ORF">GJU41_10095</name>
</gene>
<dbReference type="InterPro" id="IPR000836">
    <property type="entry name" value="PRTase_dom"/>
</dbReference>